<organism evidence="1 2">
    <name type="scientific">Hydnum rufescens UP504</name>
    <dbReference type="NCBI Taxonomy" id="1448309"/>
    <lineage>
        <taxon>Eukaryota</taxon>
        <taxon>Fungi</taxon>
        <taxon>Dikarya</taxon>
        <taxon>Basidiomycota</taxon>
        <taxon>Agaricomycotina</taxon>
        <taxon>Agaricomycetes</taxon>
        <taxon>Cantharellales</taxon>
        <taxon>Hydnaceae</taxon>
        <taxon>Hydnum</taxon>
    </lineage>
</organism>
<proteinExistence type="predicted"/>
<reference evidence="1" key="1">
    <citation type="journal article" date="2020" name="Nat. Commun.">
        <title>Large-scale genome sequencing of mycorrhizal fungi provides insights into the early evolution of symbiotic traits.</title>
        <authorList>
            <person name="Miyauchi S."/>
            <person name="Kiss E."/>
            <person name="Kuo A."/>
            <person name="Drula E."/>
            <person name="Kohler A."/>
            <person name="Sanchez-Garcia M."/>
            <person name="Morin E."/>
            <person name="Andreopoulos B."/>
            <person name="Barry K.W."/>
            <person name="Bonito G."/>
            <person name="Buee M."/>
            <person name="Carver A."/>
            <person name="Chen C."/>
            <person name="Cichocki N."/>
            <person name="Clum A."/>
            <person name="Culley D."/>
            <person name="Crous P.W."/>
            <person name="Fauchery L."/>
            <person name="Girlanda M."/>
            <person name="Hayes R.D."/>
            <person name="Keri Z."/>
            <person name="LaButti K."/>
            <person name="Lipzen A."/>
            <person name="Lombard V."/>
            <person name="Magnuson J."/>
            <person name="Maillard F."/>
            <person name="Murat C."/>
            <person name="Nolan M."/>
            <person name="Ohm R.A."/>
            <person name="Pangilinan J."/>
            <person name="Pereira M.F."/>
            <person name="Perotto S."/>
            <person name="Peter M."/>
            <person name="Pfister S."/>
            <person name="Riley R."/>
            <person name="Sitrit Y."/>
            <person name="Stielow J.B."/>
            <person name="Szollosi G."/>
            <person name="Zifcakova L."/>
            <person name="Stursova M."/>
            <person name="Spatafora J.W."/>
            <person name="Tedersoo L."/>
            <person name="Vaario L.M."/>
            <person name="Yamada A."/>
            <person name="Yan M."/>
            <person name="Wang P."/>
            <person name="Xu J."/>
            <person name="Bruns T."/>
            <person name="Baldrian P."/>
            <person name="Vilgalys R."/>
            <person name="Dunand C."/>
            <person name="Henrissat B."/>
            <person name="Grigoriev I.V."/>
            <person name="Hibbett D."/>
            <person name="Nagy L.G."/>
            <person name="Martin F.M."/>
        </authorList>
    </citation>
    <scope>NUCLEOTIDE SEQUENCE</scope>
    <source>
        <strain evidence="1">UP504</strain>
    </source>
</reference>
<comment type="caution">
    <text evidence="1">The sequence shown here is derived from an EMBL/GenBank/DDBJ whole genome shotgun (WGS) entry which is preliminary data.</text>
</comment>
<keyword evidence="2" id="KW-1185">Reference proteome</keyword>
<dbReference type="EMBL" id="MU129031">
    <property type="protein sequence ID" value="KAF9509623.1"/>
    <property type="molecule type" value="Genomic_DNA"/>
</dbReference>
<evidence type="ECO:0000313" key="1">
    <source>
        <dbReference type="EMBL" id="KAF9509623.1"/>
    </source>
</evidence>
<evidence type="ECO:0000313" key="2">
    <source>
        <dbReference type="Proteomes" id="UP000886523"/>
    </source>
</evidence>
<sequence>MELVGNGGIAHSYQNPELCAEIWLRSISTLSNRSSQAIILSVVVHPIWYVAYHLKLRGRELTDNGDVQVTATLALASTFTHTEAPTPRGVLHSKYHTNIERWAIDTPKSRASTSRRPRRTLREGQLTIGQKIAEKILQEINHCAGQNIPDDQRLECGSCYRKRLDGSRKTDWDYARRELNALVLTSTKQGWVSQPGHEVSKNLDRLPPKLMKNKQRLESHLKAMLGRPHDAITRRYREPGPWGIRVTEAGCLIVFRDETG</sequence>
<gene>
    <name evidence="1" type="ORF">BS47DRAFT_1348889</name>
</gene>
<dbReference type="AlphaFoldDB" id="A0A9P6APK0"/>
<protein>
    <submittedName>
        <fullName evidence="1">Uncharacterized protein</fullName>
    </submittedName>
</protein>
<accession>A0A9P6APK0</accession>
<dbReference type="Proteomes" id="UP000886523">
    <property type="component" value="Unassembled WGS sequence"/>
</dbReference>
<name>A0A9P6APK0_9AGAM</name>